<reference evidence="1 2" key="1">
    <citation type="submission" date="2018-01" db="EMBL/GenBank/DDBJ databases">
        <title>Harnessing the power of phylogenomics to disentangle the directionality and signatures of interkingdom host jumping in the parasitic fungal genus Tolypocladium.</title>
        <authorList>
            <person name="Quandt C.A."/>
            <person name="Patterson W."/>
            <person name="Spatafora J.W."/>
        </authorList>
    </citation>
    <scope>NUCLEOTIDE SEQUENCE [LARGE SCALE GENOMIC DNA]</scope>
    <source>
        <strain evidence="1 2">NRBC 100945</strain>
    </source>
</reference>
<proteinExistence type="predicted"/>
<dbReference type="Proteomes" id="UP000237481">
    <property type="component" value="Unassembled WGS sequence"/>
</dbReference>
<dbReference type="AlphaFoldDB" id="A0A2S4L897"/>
<comment type="caution">
    <text evidence="1">The sequence shown here is derived from an EMBL/GenBank/DDBJ whole genome shotgun (WGS) entry which is preliminary data.</text>
</comment>
<protein>
    <submittedName>
        <fullName evidence="1">Uncharacterized protein</fullName>
    </submittedName>
</protein>
<keyword evidence="2" id="KW-1185">Reference proteome</keyword>
<evidence type="ECO:0000313" key="1">
    <source>
        <dbReference type="EMBL" id="POR38660.1"/>
    </source>
</evidence>
<organism evidence="1 2">
    <name type="scientific">Tolypocladium paradoxum</name>
    <dbReference type="NCBI Taxonomy" id="94208"/>
    <lineage>
        <taxon>Eukaryota</taxon>
        <taxon>Fungi</taxon>
        <taxon>Dikarya</taxon>
        <taxon>Ascomycota</taxon>
        <taxon>Pezizomycotina</taxon>
        <taxon>Sordariomycetes</taxon>
        <taxon>Hypocreomycetidae</taxon>
        <taxon>Hypocreales</taxon>
        <taxon>Ophiocordycipitaceae</taxon>
        <taxon>Tolypocladium</taxon>
    </lineage>
</organism>
<dbReference type="EMBL" id="PKSG01000119">
    <property type="protein sequence ID" value="POR38660.1"/>
    <property type="molecule type" value="Genomic_DNA"/>
</dbReference>
<gene>
    <name evidence="1" type="ORF">TPAR_01143</name>
</gene>
<name>A0A2S4L897_9HYPO</name>
<dbReference type="OrthoDB" id="10424830at2759"/>
<accession>A0A2S4L897</accession>
<sequence>MPMFKALDAAANIRDLQARRGLPSIAERRRTKRVRRLAAKALPAPLTGVASLANIKSDGKGTKRRRKADDAARPCIIENLMPDLQCLFDAQRPLGVELDELKFQRYDVFDDNLPLLRLLDEQFPERSSYAGRLLDISRNVSGLMQSLQEHCRAEQDPVLTAARVATVVNMVVEESTIAIQNYRHEKADSRAYESEEQEYKLQQLQEQLRLFVNGLVQKKLAALSRRMGQVRKLELAFSNSLDSPLGIMI</sequence>
<evidence type="ECO:0000313" key="2">
    <source>
        <dbReference type="Proteomes" id="UP000237481"/>
    </source>
</evidence>